<evidence type="ECO:0000313" key="3">
    <source>
        <dbReference type="EMBL" id="RXZ43755.1"/>
    </source>
</evidence>
<evidence type="ECO:0000313" key="4">
    <source>
        <dbReference type="Proteomes" id="UP000290682"/>
    </source>
</evidence>
<keyword evidence="1" id="KW-0328">Glycosyltransferase</keyword>
<dbReference type="PANTHER" id="PTHR30160">
    <property type="entry name" value="TETRAACYLDISACCHARIDE 4'-KINASE-RELATED"/>
    <property type="match status" value="1"/>
</dbReference>
<protein>
    <submittedName>
        <fullName evidence="3">Lipopolysaccharide heptosyltransferase III</fullName>
    </submittedName>
</protein>
<evidence type="ECO:0000256" key="1">
    <source>
        <dbReference type="ARBA" id="ARBA00022676"/>
    </source>
</evidence>
<keyword evidence="2" id="KW-0808">Transferase</keyword>
<gene>
    <name evidence="3" type="primary">rfaQ</name>
    <name evidence="3" type="ORF">EBB06_08985</name>
</gene>
<dbReference type="InterPro" id="IPR011916">
    <property type="entry name" value="LipoPS_heptosylTferase-III"/>
</dbReference>
<accession>A0ABY0FCC7</accession>
<dbReference type="PANTHER" id="PTHR30160:SF1">
    <property type="entry name" value="LIPOPOLYSACCHARIDE 1,2-N-ACETYLGLUCOSAMINETRANSFERASE-RELATED"/>
    <property type="match status" value="1"/>
</dbReference>
<dbReference type="NCBIfam" id="TIGR02201">
    <property type="entry name" value="heptsyl_trn_III"/>
    <property type="match status" value="1"/>
</dbReference>
<reference evidence="3 4" key="1">
    <citation type="submission" date="2018-10" db="EMBL/GenBank/DDBJ databases">
        <title>Draft genome of Fastidiocella sp. strain 375T, a bacterium isolated from a karstic cave dripping water.</title>
        <authorList>
            <person name="Coelho C."/>
            <person name="Verissimo A."/>
            <person name="Tiago I."/>
        </authorList>
    </citation>
    <scope>NUCLEOTIDE SEQUENCE [LARGE SCALE GENOMIC DNA]</scope>
    <source>
        <strain evidence="3 4">CAVE-375</strain>
    </source>
</reference>
<dbReference type="Proteomes" id="UP000290682">
    <property type="component" value="Unassembled WGS sequence"/>
</dbReference>
<dbReference type="CDD" id="cd03789">
    <property type="entry name" value="GT9_LPS_heptosyltransferase"/>
    <property type="match status" value="1"/>
</dbReference>
<keyword evidence="4" id="KW-1185">Reference proteome</keyword>
<dbReference type="RefSeq" id="WP_129212864.1">
    <property type="nucleotide sequence ID" value="NZ_REGR01000007.1"/>
</dbReference>
<dbReference type="EMBL" id="REGR01000007">
    <property type="protein sequence ID" value="RXZ43755.1"/>
    <property type="molecule type" value="Genomic_DNA"/>
</dbReference>
<name>A0ABY0FCC7_9NEIS</name>
<dbReference type="InterPro" id="IPR002201">
    <property type="entry name" value="Glyco_trans_9"/>
</dbReference>
<comment type="caution">
    <text evidence="3">The sequence shown here is derived from an EMBL/GenBank/DDBJ whole genome shotgun (WGS) entry which is preliminary data.</text>
</comment>
<dbReference type="Pfam" id="PF01075">
    <property type="entry name" value="Glyco_transf_9"/>
    <property type="match status" value="1"/>
</dbReference>
<dbReference type="InterPro" id="IPR051199">
    <property type="entry name" value="LPS_LOS_Heptosyltrfase"/>
</dbReference>
<sequence>MLKDAIAPQALRRVLVVKLRHHGDVLLTSPVLSVLKRHAPHAEIDALVYHDTREMISGHPALSELFTVDRGWKRLGPVGQLKAEWALLKRLKARDYDLIVHLTEHNRGAWLSRLLKPRHSVAMEGRGRFFKKSFTHRFPYLHGNRRHTVEIHLDALRRLGIQPAPGDRRLVLEPGDDAFASVAARLLAEGLAPGRFVVVHPSSRWMFKSWPAERMAEVIDHLAAQGWQVVLTAAPSDEELAMVNAIKSRLSRPVFDWSASLSLKELAALISQARLYLGVDSVPMHIAAAMGTPTVALFGPSGDKEWGPWQVAHRIIADNRFGCRPCGRAGCGDGQLSECLTAIPSSRVIDAIDSLLKETA</sequence>
<proteinExistence type="predicted"/>
<dbReference type="SUPFAM" id="SSF53756">
    <property type="entry name" value="UDP-Glycosyltransferase/glycogen phosphorylase"/>
    <property type="match status" value="1"/>
</dbReference>
<dbReference type="Gene3D" id="3.40.50.2000">
    <property type="entry name" value="Glycogen Phosphorylase B"/>
    <property type="match status" value="2"/>
</dbReference>
<evidence type="ECO:0000256" key="2">
    <source>
        <dbReference type="ARBA" id="ARBA00022679"/>
    </source>
</evidence>
<organism evidence="3 4">
    <name type="scientific">Crenobacter cavernae</name>
    <dbReference type="NCBI Taxonomy" id="2290923"/>
    <lineage>
        <taxon>Bacteria</taxon>
        <taxon>Pseudomonadati</taxon>
        <taxon>Pseudomonadota</taxon>
        <taxon>Betaproteobacteria</taxon>
        <taxon>Neisseriales</taxon>
        <taxon>Neisseriaceae</taxon>
        <taxon>Crenobacter</taxon>
    </lineage>
</organism>